<protein>
    <submittedName>
        <fullName evidence="1">MBL fold metallo-hydrolase</fullName>
    </submittedName>
</protein>
<evidence type="ECO:0000313" key="2">
    <source>
        <dbReference type="Proteomes" id="UP001168575"/>
    </source>
</evidence>
<reference evidence="1" key="1">
    <citation type="submission" date="2023-07" db="EMBL/GenBank/DDBJ databases">
        <title>Between Cages and Wild: Unraveling the Impact of Captivity on Animal Microbiomes and Antimicrobial Resistance.</title>
        <authorList>
            <person name="Schmartz G.P."/>
            <person name="Rehner J."/>
            <person name="Schuff M.J."/>
            <person name="Becker S.L."/>
            <person name="Kravczyk M."/>
            <person name="Gurevich A."/>
            <person name="Francke R."/>
            <person name="Mueller R."/>
            <person name="Keller V."/>
            <person name="Keller A."/>
        </authorList>
    </citation>
    <scope>NUCLEOTIDE SEQUENCE</scope>
    <source>
        <strain evidence="1">S12M_St_49</strain>
    </source>
</reference>
<dbReference type="PANTHER" id="PTHR42967:SF1">
    <property type="entry name" value="MBL FOLD METALLO-HYDROLASE"/>
    <property type="match status" value="1"/>
</dbReference>
<dbReference type="AlphaFoldDB" id="A0AA43UBC5"/>
<dbReference type="Proteomes" id="UP001168575">
    <property type="component" value="Unassembled WGS sequence"/>
</dbReference>
<dbReference type="EMBL" id="JAUMVS010000200">
    <property type="protein sequence ID" value="MDO4842517.1"/>
    <property type="molecule type" value="Genomic_DNA"/>
</dbReference>
<dbReference type="InterPro" id="IPR036866">
    <property type="entry name" value="RibonucZ/Hydroxyglut_hydro"/>
</dbReference>
<dbReference type="PANTHER" id="PTHR42967">
    <property type="entry name" value="METAL DEPENDENT HYDROLASE"/>
    <property type="match status" value="1"/>
</dbReference>
<name>A0AA43UBC5_9ACTN</name>
<organism evidence="1 2">
    <name type="scientific">Phoenicibacter congonensis</name>
    <dbReference type="NCBI Taxonomy" id="1944646"/>
    <lineage>
        <taxon>Bacteria</taxon>
        <taxon>Bacillati</taxon>
        <taxon>Actinomycetota</taxon>
        <taxon>Coriobacteriia</taxon>
        <taxon>Eggerthellales</taxon>
        <taxon>Eggerthellaceae</taxon>
        <taxon>Phoenicibacter</taxon>
    </lineage>
</organism>
<keyword evidence="2" id="KW-1185">Reference proteome</keyword>
<proteinExistence type="predicted"/>
<dbReference type="Gene3D" id="3.60.15.10">
    <property type="entry name" value="Ribonuclease Z/Hydroxyacylglutathione hydrolase-like"/>
    <property type="match status" value="1"/>
</dbReference>
<accession>A0AA43UBC5</accession>
<comment type="caution">
    <text evidence="1">The sequence shown here is derived from an EMBL/GenBank/DDBJ whole genome shotgun (WGS) entry which is preliminary data.</text>
</comment>
<evidence type="ECO:0000313" key="1">
    <source>
        <dbReference type="EMBL" id="MDO4842517.1"/>
    </source>
</evidence>
<dbReference type="SUPFAM" id="SSF56281">
    <property type="entry name" value="Metallo-hydrolase/oxidoreductase"/>
    <property type="match status" value="1"/>
</dbReference>
<gene>
    <name evidence="1" type="ORF">Q3982_07580</name>
</gene>
<dbReference type="Pfam" id="PF13483">
    <property type="entry name" value="Lactamase_B_3"/>
    <property type="match status" value="1"/>
</dbReference>
<sequence>MKLTWYGHACFLLESDGGMRLLTDPYPQSIYPHGLPLCDAVTVSHEHYDHNDTASLPGTPAVFRGTGSHTLGDIRLQGLSSFHDEVQGAKRGQNTVFIFETGGLRLAHLGDLGHMPEGSLLAALQDADVLLLPIGGTYTLTGPQAAALAKALHPRWILPMHYALSGCPIDISDESSFLKAMPGLPVMRHTCWTPALPQGVLLLDKR</sequence>